<evidence type="ECO:0000313" key="2">
    <source>
        <dbReference type="EMBL" id="QIK79959.1"/>
    </source>
</evidence>
<keyword evidence="3" id="KW-1185">Reference proteome</keyword>
<dbReference type="SMART" id="SM00822">
    <property type="entry name" value="PKS_KR"/>
    <property type="match status" value="1"/>
</dbReference>
<dbReference type="Gene3D" id="3.40.50.720">
    <property type="entry name" value="NAD(P)-binding Rossmann-like Domain"/>
    <property type="match status" value="1"/>
</dbReference>
<dbReference type="InterPro" id="IPR036291">
    <property type="entry name" value="NAD(P)-bd_dom_sf"/>
</dbReference>
<dbReference type="Proteomes" id="UP000503222">
    <property type="component" value="Chromosome"/>
</dbReference>
<evidence type="ECO:0000259" key="1">
    <source>
        <dbReference type="SMART" id="SM00822"/>
    </source>
</evidence>
<dbReference type="EMBL" id="CP049869">
    <property type="protein sequence ID" value="QIK79959.1"/>
    <property type="molecule type" value="Genomic_DNA"/>
</dbReference>
<dbReference type="InterPro" id="IPR057326">
    <property type="entry name" value="KR_dom"/>
</dbReference>
<organism evidence="2 3">
    <name type="scientific">Sphingomonas piscis</name>
    <dbReference type="NCBI Taxonomy" id="2714943"/>
    <lineage>
        <taxon>Bacteria</taxon>
        <taxon>Pseudomonadati</taxon>
        <taxon>Pseudomonadota</taxon>
        <taxon>Alphaproteobacteria</taxon>
        <taxon>Sphingomonadales</taxon>
        <taxon>Sphingomonadaceae</taxon>
        <taxon>Sphingomonas</taxon>
    </lineage>
</organism>
<reference evidence="2 3" key="1">
    <citation type="submission" date="2020-03" db="EMBL/GenBank/DDBJ databases">
        <title>Sphingomonas sp. nov., isolated from fish.</title>
        <authorList>
            <person name="Hyun D.-W."/>
            <person name="Bae J.-W."/>
        </authorList>
    </citation>
    <scope>NUCLEOTIDE SEQUENCE [LARGE SCALE GENOMIC DNA]</scope>
    <source>
        <strain evidence="2 3">HDW15B</strain>
    </source>
</reference>
<proteinExistence type="predicted"/>
<feature type="domain" description="Ketoreductase" evidence="1">
    <location>
        <begin position="5"/>
        <end position="145"/>
    </location>
</feature>
<dbReference type="InterPro" id="IPR016040">
    <property type="entry name" value="NAD(P)-bd_dom"/>
</dbReference>
<accession>A0A6G7YT97</accession>
<sequence>MVAAVKVAVTGGTGFIGSRLLEQAPSGWKIAALTRRSMKPRRGVTWIEGALDDRQSLAALVKGANAVIHMAGTISGRTAQDFDIPNVEGTRTLLEAAQAAGVRRFVHVSSLAAREPSVSMYGGSKSRSEDVVRASTLNWVIVRPPAVYGPGDKETLELFRWAKRGIVMLPPAGRASIIHADDLSRLLLRLADGDAPSGIIFEPDDGSGGLAHPDLARALGKATGRSRTIPVSMPRSALKIGALLDQTIRREGAKLTRDRASYFCHPDWTSAPERAVPPELWQPTVKLADGLAATAEWYKANGWL</sequence>
<dbReference type="InterPro" id="IPR051207">
    <property type="entry name" value="ComplexI_NDUFA9_subunit"/>
</dbReference>
<name>A0A6G7YT97_9SPHN</name>
<dbReference type="KEGG" id="spii:G7077_05560"/>
<evidence type="ECO:0000313" key="3">
    <source>
        <dbReference type="Proteomes" id="UP000503222"/>
    </source>
</evidence>
<dbReference type="Pfam" id="PF13460">
    <property type="entry name" value="NAD_binding_10"/>
    <property type="match status" value="1"/>
</dbReference>
<protein>
    <submittedName>
        <fullName evidence="2">NAD(P)-dependent oxidoreductase</fullName>
    </submittedName>
</protein>
<dbReference type="PANTHER" id="PTHR12126">
    <property type="entry name" value="NADH-UBIQUINONE OXIDOREDUCTASE 39 KDA SUBUNIT-RELATED"/>
    <property type="match status" value="1"/>
</dbReference>
<dbReference type="PANTHER" id="PTHR12126:SF11">
    <property type="entry name" value="NADH DEHYDROGENASE [UBIQUINONE] 1 ALPHA SUBCOMPLEX SUBUNIT 9, MITOCHONDRIAL"/>
    <property type="match status" value="1"/>
</dbReference>
<dbReference type="GO" id="GO:0044877">
    <property type="term" value="F:protein-containing complex binding"/>
    <property type="evidence" value="ECO:0007669"/>
    <property type="project" value="TreeGrafter"/>
</dbReference>
<dbReference type="SUPFAM" id="SSF51735">
    <property type="entry name" value="NAD(P)-binding Rossmann-fold domains"/>
    <property type="match status" value="1"/>
</dbReference>
<dbReference type="AlphaFoldDB" id="A0A6G7YT97"/>
<gene>
    <name evidence="2" type="ORF">G7077_05560</name>
</gene>